<keyword evidence="2" id="KW-1185">Reference proteome</keyword>
<sequence length="837" mass="94434">MRNANEDSNSSSWHLFNTLTSGHYYDSFTSRTVTDAYIGQDKDELKQKMLQHEAIFKNQVYELHRLYRRQRDIMEEVKRKESHKHLISIDTASSSSLMPSQNPYEEANRWQNPSFPLANSTSIPSIFGAEISNSPLSCSKGNGSKDCEIVDCRPSKVRKKLFDLQLPAGENIEPEEGEHVVDNQISEISSYPAKQNEPVTKNGVKIFLDDGGKKDGYKNTASDKHFMQSNGLVDLNEPIYGQDVDFLGPAAKPAGFSNLSFEDKRNRRDGISSCPREPGNGRSNMDQTSQCFETSKLYTPDTMQHLHGKEVQHRGIYSEISSKFHDHSHFRQIPLLFSPPSAYPFTGTSDVGNSWGPPWGKSNDSLTHKLTFFQTHPSFLSSYKTHEVSRDRWHRNGNGFHNGSSSGSKELFARVHSVGFDYRNSNKLDGESQKIFKGSNFVDLTGTTKDMDLNSVQNLSKEDNNSRNCDQSVLPWLKAKPVICRNGDHSGDVAKKKDDSLRANKKLLASIEHREIDINVAWDDDEDMDKQIDVKKDEEIKHHFDLNSCVTEDDDLLVTESFKSSKKKTMEIDLEAPAVSEIDEEDEHKETELKPDHLESRELEKIAAEAIVAISSQQDPVAGPLSKAANDNEHDYIDDPLLWFVDVIDSCEKNIASANREVDAYEMLTLQLEDTKEEDYMPTPLVPDFQESDEVGPDLTSSRPRRGQARRGRPRRDFQRDILPGMTSLSRHEITEDLQVFGGLMRATGHSWNLGSTRRNGKRHGARGRRKVKEVETTSATTISPPPPLKLSPPSKQVNSVAVLRLDDRSLTGWGKTTRRPRRQRCAAGNSVAVQLR</sequence>
<comment type="caution">
    <text evidence="1">The sequence shown here is derived from an EMBL/GenBank/DDBJ whole genome shotgun (WGS) entry which is preliminary data.</text>
</comment>
<dbReference type="EMBL" id="CM042023">
    <property type="protein sequence ID" value="KAI3812020.1"/>
    <property type="molecule type" value="Genomic_DNA"/>
</dbReference>
<organism evidence="1 2">
    <name type="scientific">Smallanthus sonchifolius</name>
    <dbReference type="NCBI Taxonomy" id="185202"/>
    <lineage>
        <taxon>Eukaryota</taxon>
        <taxon>Viridiplantae</taxon>
        <taxon>Streptophyta</taxon>
        <taxon>Embryophyta</taxon>
        <taxon>Tracheophyta</taxon>
        <taxon>Spermatophyta</taxon>
        <taxon>Magnoliopsida</taxon>
        <taxon>eudicotyledons</taxon>
        <taxon>Gunneridae</taxon>
        <taxon>Pentapetalae</taxon>
        <taxon>asterids</taxon>
        <taxon>campanulids</taxon>
        <taxon>Asterales</taxon>
        <taxon>Asteraceae</taxon>
        <taxon>Asteroideae</taxon>
        <taxon>Heliantheae alliance</taxon>
        <taxon>Millerieae</taxon>
        <taxon>Smallanthus</taxon>
    </lineage>
</organism>
<evidence type="ECO:0000313" key="2">
    <source>
        <dbReference type="Proteomes" id="UP001056120"/>
    </source>
</evidence>
<protein>
    <submittedName>
        <fullName evidence="1">Uncharacterized protein</fullName>
    </submittedName>
</protein>
<proteinExistence type="predicted"/>
<gene>
    <name evidence="1" type="ORF">L1987_16720</name>
</gene>
<dbReference type="Proteomes" id="UP001056120">
    <property type="component" value="Linkage Group LG06"/>
</dbReference>
<accession>A0ACB9IWX3</accession>
<evidence type="ECO:0000313" key="1">
    <source>
        <dbReference type="EMBL" id="KAI3812020.1"/>
    </source>
</evidence>
<name>A0ACB9IWX3_9ASTR</name>
<reference evidence="1 2" key="2">
    <citation type="journal article" date="2022" name="Mol. Ecol. Resour.">
        <title>The genomes of chicory, endive, great burdock and yacon provide insights into Asteraceae paleo-polyploidization history and plant inulin production.</title>
        <authorList>
            <person name="Fan W."/>
            <person name="Wang S."/>
            <person name="Wang H."/>
            <person name="Wang A."/>
            <person name="Jiang F."/>
            <person name="Liu H."/>
            <person name="Zhao H."/>
            <person name="Xu D."/>
            <person name="Zhang Y."/>
        </authorList>
    </citation>
    <scope>NUCLEOTIDE SEQUENCE [LARGE SCALE GENOMIC DNA]</scope>
    <source>
        <strain evidence="2">cv. Yunnan</strain>
        <tissue evidence="1">Leaves</tissue>
    </source>
</reference>
<reference evidence="2" key="1">
    <citation type="journal article" date="2022" name="Mol. Ecol. Resour.">
        <title>The genomes of chicory, endive, great burdock and yacon provide insights into Asteraceae palaeo-polyploidization history and plant inulin production.</title>
        <authorList>
            <person name="Fan W."/>
            <person name="Wang S."/>
            <person name="Wang H."/>
            <person name="Wang A."/>
            <person name="Jiang F."/>
            <person name="Liu H."/>
            <person name="Zhao H."/>
            <person name="Xu D."/>
            <person name="Zhang Y."/>
        </authorList>
    </citation>
    <scope>NUCLEOTIDE SEQUENCE [LARGE SCALE GENOMIC DNA]</scope>
    <source>
        <strain evidence="2">cv. Yunnan</strain>
    </source>
</reference>